<evidence type="ECO:0000256" key="1">
    <source>
        <dbReference type="ARBA" id="ARBA00003145"/>
    </source>
</evidence>
<dbReference type="PANTHER" id="PTHR21248">
    <property type="entry name" value="CARDIOLIPIN SYNTHASE"/>
    <property type="match status" value="1"/>
</dbReference>
<dbReference type="KEGG" id="palw:PSAL_000680"/>
<reference evidence="6 7" key="1">
    <citation type="submission" date="2020-08" db="EMBL/GenBank/DDBJ databases">
        <title>Genome sequence of Rhodobacteraceae bacterium Lw-13e.</title>
        <authorList>
            <person name="Poehlein A."/>
            <person name="Wolter L."/>
            <person name="Daniel R."/>
            <person name="Brinkhoff T."/>
        </authorList>
    </citation>
    <scope>NUCLEOTIDE SEQUENCE [LARGE SCALE GENOMIC DNA]</scope>
    <source>
        <strain evidence="6 7">Lw-13e</strain>
    </source>
</reference>
<dbReference type="CDD" id="cd09105">
    <property type="entry name" value="PLDc_vPLD1_2_like_2"/>
    <property type="match status" value="1"/>
</dbReference>
<name>A0A418SGT9_9RHOB</name>
<comment type="subcellular location">
    <subcellularLocation>
        <location evidence="2">Secreted</location>
    </subcellularLocation>
</comment>
<dbReference type="GO" id="GO:0032049">
    <property type="term" value="P:cardiolipin biosynthetic process"/>
    <property type="evidence" value="ECO:0007669"/>
    <property type="project" value="UniProtKB-ARBA"/>
</dbReference>
<dbReference type="InterPro" id="IPR025202">
    <property type="entry name" value="PLD-like_dom"/>
</dbReference>
<dbReference type="Proteomes" id="UP000283786">
    <property type="component" value="Chromosome"/>
</dbReference>
<comment type="function">
    <text evidence="1">Could be a virulence factor.</text>
</comment>
<evidence type="ECO:0000313" key="6">
    <source>
        <dbReference type="EMBL" id="QPM88865.1"/>
    </source>
</evidence>
<dbReference type="Pfam" id="PF13091">
    <property type="entry name" value="PLDc_2"/>
    <property type="match status" value="1"/>
</dbReference>
<dbReference type="EMBL" id="CP060436">
    <property type="protein sequence ID" value="QPM88865.1"/>
    <property type="molecule type" value="Genomic_DNA"/>
</dbReference>
<protein>
    <recommendedName>
        <fullName evidence="3">Phospholipase D</fullName>
    </recommendedName>
    <alternativeName>
        <fullName evidence="5">Choline phosphatase</fullName>
    </alternativeName>
</protein>
<proteinExistence type="predicted"/>
<organism evidence="6 7">
    <name type="scientific">Pseudooceanicola algae</name>
    <dbReference type="NCBI Taxonomy" id="1537215"/>
    <lineage>
        <taxon>Bacteria</taxon>
        <taxon>Pseudomonadati</taxon>
        <taxon>Pseudomonadota</taxon>
        <taxon>Alphaproteobacteria</taxon>
        <taxon>Rhodobacterales</taxon>
        <taxon>Paracoccaceae</taxon>
        <taxon>Pseudooceanicola</taxon>
    </lineage>
</organism>
<accession>A0A418SGT9</accession>
<dbReference type="Gene3D" id="3.30.870.10">
    <property type="entry name" value="Endonuclease Chain A"/>
    <property type="match status" value="2"/>
</dbReference>
<dbReference type="SUPFAM" id="SSF56024">
    <property type="entry name" value="Phospholipase D/nuclease"/>
    <property type="match status" value="2"/>
</dbReference>
<sequence>MPSDRTHHARTEPLVTAAEMFPALERLCLNAREELLMSFRILDPLTRLRSDEAAELELSNWAELIAHVASRGVKVRLLIADFDPLFTAELHQDAWRCARQFAQRQPAGTEILCAPHEAASAPVWKRVFANKIHERIEALKRYAPEQLTPLQQRALKGEITLRPATMHQKFAIADGRTAVIGGIDVNERRWDDEDHSRRPEETWHDVSIKVSGLAVPDLRRHFAECWDRSIAADAVSFGAEPSPVAETRALDKQRRIATGPRLLRTQSHAAKGRWRIGPVPEVTEHEDAHIAAFESAGRLIYIETQFFRHLPLARSLASMAASAPRLQVILVLPTEPERVIFDGHDGMDVRHAQALQLSCLTVLRRAFGDRLAVVAPAQPRRAPEHTPMPLHSAGIVYLHSKVTLVDDHIGIVGSANLNGRSMRWDTEASLQFHGERDVQAMRQKLMSNWLRGREKGMDPTRAADWTRIAEEEAARDPEDREAYILPWPEARNRRFARPVPILPAEMF</sequence>
<dbReference type="PANTHER" id="PTHR21248:SF22">
    <property type="entry name" value="PHOSPHOLIPASE D"/>
    <property type="match status" value="1"/>
</dbReference>
<evidence type="ECO:0000256" key="4">
    <source>
        <dbReference type="ARBA" id="ARBA00022525"/>
    </source>
</evidence>
<keyword evidence="7" id="KW-1185">Reference proteome</keyword>
<dbReference type="InterPro" id="IPR001736">
    <property type="entry name" value="PLipase_D/transphosphatidylase"/>
</dbReference>
<evidence type="ECO:0000256" key="5">
    <source>
        <dbReference type="ARBA" id="ARBA00029594"/>
    </source>
</evidence>
<evidence type="ECO:0000256" key="3">
    <source>
        <dbReference type="ARBA" id="ARBA00018392"/>
    </source>
</evidence>
<keyword evidence="4" id="KW-0964">Secreted</keyword>
<dbReference type="PROSITE" id="PS50035">
    <property type="entry name" value="PLD"/>
    <property type="match status" value="2"/>
</dbReference>
<dbReference type="SMART" id="SM00155">
    <property type="entry name" value="PLDc"/>
    <property type="match status" value="2"/>
</dbReference>
<gene>
    <name evidence="6" type="primary">clsB</name>
    <name evidence="6" type="ORF">PSAL_000680</name>
</gene>
<keyword evidence="6" id="KW-0808">Transferase</keyword>
<dbReference type="GO" id="GO:0005576">
    <property type="term" value="C:extracellular region"/>
    <property type="evidence" value="ECO:0007669"/>
    <property type="project" value="UniProtKB-SubCell"/>
</dbReference>
<dbReference type="AlphaFoldDB" id="A0A418SGT9"/>
<dbReference type="RefSeq" id="WP_119839157.1">
    <property type="nucleotide sequence ID" value="NZ_CP060436.1"/>
</dbReference>
<dbReference type="OrthoDB" id="8828485at2"/>
<evidence type="ECO:0000313" key="7">
    <source>
        <dbReference type="Proteomes" id="UP000283786"/>
    </source>
</evidence>
<dbReference type="GO" id="GO:0030572">
    <property type="term" value="F:phosphatidyltransferase activity"/>
    <property type="evidence" value="ECO:0007669"/>
    <property type="project" value="UniProtKB-ARBA"/>
</dbReference>
<evidence type="ECO:0000256" key="2">
    <source>
        <dbReference type="ARBA" id="ARBA00004613"/>
    </source>
</evidence>